<gene>
    <name evidence="8" type="ORF">INR99_01030</name>
</gene>
<evidence type="ECO:0000256" key="4">
    <source>
        <dbReference type="ARBA" id="ARBA00022989"/>
    </source>
</evidence>
<evidence type="ECO:0000313" key="8">
    <source>
        <dbReference type="EMBL" id="MBE9607923.1"/>
    </source>
</evidence>
<evidence type="ECO:0000256" key="3">
    <source>
        <dbReference type="ARBA" id="ARBA00022692"/>
    </source>
</evidence>
<dbReference type="SUPFAM" id="SSF140478">
    <property type="entry name" value="LemA-like"/>
    <property type="match status" value="1"/>
</dbReference>
<evidence type="ECO:0000256" key="1">
    <source>
        <dbReference type="ARBA" id="ARBA00004167"/>
    </source>
</evidence>
<name>A0A8J7FEH1_9NEIS</name>
<comment type="subcellular location">
    <subcellularLocation>
        <location evidence="1">Membrane</location>
        <topology evidence="1">Single-pass membrane protein</topology>
    </subcellularLocation>
</comment>
<dbReference type="GO" id="GO:0016020">
    <property type="term" value="C:membrane"/>
    <property type="evidence" value="ECO:0007669"/>
    <property type="project" value="UniProtKB-SubCell"/>
</dbReference>
<accession>A0A8J7FEH1</accession>
<dbReference type="PANTHER" id="PTHR34478:SF1">
    <property type="entry name" value="PROTEIN LEMA"/>
    <property type="match status" value="1"/>
</dbReference>
<evidence type="ECO:0000256" key="2">
    <source>
        <dbReference type="ARBA" id="ARBA00008854"/>
    </source>
</evidence>
<reference evidence="8 9" key="1">
    <citation type="submission" date="2020-10" db="EMBL/GenBank/DDBJ databases">
        <title>The genome sequence of Chitinilyticum litopenaei 4Y14.</title>
        <authorList>
            <person name="Liu Y."/>
        </authorList>
    </citation>
    <scope>NUCLEOTIDE SEQUENCE [LARGE SCALE GENOMIC DNA]</scope>
    <source>
        <strain evidence="8 9">4Y14</strain>
    </source>
</reference>
<dbReference type="InterPro" id="IPR007156">
    <property type="entry name" value="MamQ_LemA"/>
</dbReference>
<keyword evidence="4 7" id="KW-1133">Transmembrane helix</keyword>
<evidence type="ECO:0000313" key="9">
    <source>
        <dbReference type="Proteomes" id="UP000604481"/>
    </source>
</evidence>
<dbReference type="EMBL" id="JADFUA010000001">
    <property type="protein sequence ID" value="MBE9607923.1"/>
    <property type="molecule type" value="Genomic_DNA"/>
</dbReference>
<feature type="transmembrane region" description="Helical" evidence="7">
    <location>
        <begin position="6"/>
        <end position="25"/>
    </location>
</feature>
<dbReference type="Gene3D" id="1.20.1440.20">
    <property type="entry name" value="LemA-like domain"/>
    <property type="match status" value="1"/>
</dbReference>
<comment type="caution">
    <text evidence="8">The sequence shown here is derived from an EMBL/GenBank/DDBJ whole genome shotgun (WGS) entry which is preliminary data.</text>
</comment>
<keyword evidence="6" id="KW-0175">Coiled coil</keyword>
<dbReference type="AlphaFoldDB" id="A0A8J7FEH1"/>
<sequence>MPSILVWALPLLLLIILVILYNTLVGKKNQVEFAFASIDAQFKKRYDLIPNLVSVCEKYMGYEEKLLKDLAASRTSFMQSSDDGKVSMDGQASAQLRSVMALAESYPELKASSSFESLERALSEVEEQLAAARRAFNAAVTDYNNACQMFPTSILASMMGLKVRSWFEATAEEREPVRVWR</sequence>
<comment type="similarity">
    <text evidence="2">Belongs to the LemA family.</text>
</comment>
<evidence type="ECO:0000256" key="5">
    <source>
        <dbReference type="ARBA" id="ARBA00023136"/>
    </source>
</evidence>
<keyword evidence="9" id="KW-1185">Reference proteome</keyword>
<dbReference type="InterPro" id="IPR023353">
    <property type="entry name" value="LemA-like_dom_sf"/>
</dbReference>
<feature type="coiled-coil region" evidence="6">
    <location>
        <begin position="115"/>
        <end position="142"/>
    </location>
</feature>
<organism evidence="8 9">
    <name type="scientific">Chitinilyticum piscinae</name>
    <dbReference type="NCBI Taxonomy" id="2866724"/>
    <lineage>
        <taxon>Bacteria</taxon>
        <taxon>Pseudomonadati</taxon>
        <taxon>Pseudomonadota</taxon>
        <taxon>Betaproteobacteria</taxon>
        <taxon>Neisseriales</taxon>
        <taxon>Chitinibacteraceae</taxon>
        <taxon>Chitinilyticum</taxon>
    </lineage>
</organism>
<evidence type="ECO:0000256" key="7">
    <source>
        <dbReference type="SAM" id="Phobius"/>
    </source>
</evidence>
<proteinExistence type="inferred from homology"/>
<dbReference type="Pfam" id="PF04011">
    <property type="entry name" value="LemA"/>
    <property type="match status" value="1"/>
</dbReference>
<dbReference type="RefSeq" id="WP_194114431.1">
    <property type="nucleotide sequence ID" value="NZ_JADFUA010000001.1"/>
</dbReference>
<dbReference type="PANTHER" id="PTHR34478">
    <property type="entry name" value="PROTEIN LEMA"/>
    <property type="match status" value="1"/>
</dbReference>
<keyword evidence="5 7" id="KW-0472">Membrane</keyword>
<keyword evidence="3 7" id="KW-0812">Transmembrane</keyword>
<dbReference type="Proteomes" id="UP000604481">
    <property type="component" value="Unassembled WGS sequence"/>
</dbReference>
<evidence type="ECO:0000256" key="6">
    <source>
        <dbReference type="SAM" id="Coils"/>
    </source>
</evidence>
<protein>
    <submittedName>
        <fullName evidence="8">LemA family protein</fullName>
    </submittedName>
</protein>